<dbReference type="PANTHER" id="PTHR36573:SF1">
    <property type="entry name" value="INTERMEMBRANE PHOSPHOLIPID TRANSPORT SYSTEM BINDING PROTEIN MLAC"/>
    <property type="match status" value="1"/>
</dbReference>
<evidence type="ECO:0000313" key="3">
    <source>
        <dbReference type="Proteomes" id="UP000178449"/>
    </source>
</evidence>
<name>A0A1F6GDA0_9PROT</name>
<dbReference type="Proteomes" id="UP000178449">
    <property type="component" value="Unassembled WGS sequence"/>
</dbReference>
<evidence type="ECO:0000313" key="2">
    <source>
        <dbReference type="EMBL" id="OGG96090.1"/>
    </source>
</evidence>
<organism evidence="2 3">
    <name type="scientific">Candidatus Lambdaproteobacteria bacterium RIFOXYD2_FULL_50_16</name>
    <dbReference type="NCBI Taxonomy" id="1817772"/>
    <lineage>
        <taxon>Bacteria</taxon>
        <taxon>Pseudomonadati</taxon>
        <taxon>Pseudomonadota</taxon>
        <taxon>Candidatus Lambdaproteobacteria</taxon>
    </lineage>
</organism>
<evidence type="ECO:0008006" key="4">
    <source>
        <dbReference type="Google" id="ProtNLM"/>
    </source>
</evidence>
<dbReference type="STRING" id="1817772.A2527_12290"/>
<accession>A0A1F6GDA0</accession>
<proteinExistence type="predicted"/>
<feature type="chain" id="PRO_5009524661" description="Toluene tolerance protein" evidence="1">
    <location>
        <begin position="21"/>
        <end position="205"/>
    </location>
</feature>
<dbReference type="AlphaFoldDB" id="A0A1F6GDA0"/>
<feature type="signal peptide" evidence="1">
    <location>
        <begin position="1"/>
        <end position="20"/>
    </location>
</feature>
<dbReference type="InterPro" id="IPR008869">
    <property type="entry name" value="MlaC/ttg2D"/>
</dbReference>
<sequence length="205" mass="23470">MKKLVSLLMVLLLVSLPVFAEETAEVKKLAKEKIDIVINLLRVEKDKKLRNKKIIEALDPIFDFEQMAKVSLGKTGWMAMNAEQQKEFNLLFVKRLQESYLEKLDLYTDEKVTVDEATEVQTQSGKARIYVTTHLISADDKKEMVYRFYKNDTHWLVYDVEIMGVSVVQTYRSQFAGILAKGSVEDLLAKLRKQGEFSVPTGSKG</sequence>
<dbReference type="Gene3D" id="3.10.450.710">
    <property type="entry name" value="Tgt2/MlaC"/>
    <property type="match status" value="1"/>
</dbReference>
<reference evidence="2 3" key="1">
    <citation type="journal article" date="2016" name="Nat. Commun.">
        <title>Thousands of microbial genomes shed light on interconnected biogeochemical processes in an aquifer system.</title>
        <authorList>
            <person name="Anantharaman K."/>
            <person name="Brown C.T."/>
            <person name="Hug L.A."/>
            <person name="Sharon I."/>
            <person name="Castelle C.J."/>
            <person name="Probst A.J."/>
            <person name="Thomas B.C."/>
            <person name="Singh A."/>
            <person name="Wilkins M.J."/>
            <person name="Karaoz U."/>
            <person name="Brodie E.L."/>
            <person name="Williams K.H."/>
            <person name="Hubbard S.S."/>
            <person name="Banfield J.F."/>
        </authorList>
    </citation>
    <scope>NUCLEOTIDE SEQUENCE [LARGE SCALE GENOMIC DNA]</scope>
</reference>
<dbReference type="PANTHER" id="PTHR36573">
    <property type="entry name" value="INTERMEMBRANE PHOSPHOLIPID TRANSPORT SYSTEM BINDING PROTEIN MLAC"/>
    <property type="match status" value="1"/>
</dbReference>
<dbReference type="Pfam" id="PF05494">
    <property type="entry name" value="MlaC"/>
    <property type="match status" value="1"/>
</dbReference>
<keyword evidence="1" id="KW-0732">Signal</keyword>
<evidence type="ECO:0000256" key="1">
    <source>
        <dbReference type="SAM" id="SignalP"/>
    </source>
</evidence>
<comment type="caution">
    <text evidence="2">The sequence shown here is derived from an EMBL/GenBank/DDBJ whole genome shotgun (WGS) entry which is preliminary data.</text>
</comment>
<dbReference type="EMBL" id="MFNE01000019">
    <property type="protein sequence ID" value="OGG96090.1"/>
    <property type="molecule type" value="Genomic_DNA"/>
</dbReference>
<protein>
    <recommendedName>
        <fullName evidence="4">Toluene tolerance protein</fullName>
    </recommendedName>
</protein>
<dbReference type="InterPro" id="IPR042245">
    <property type="entry name" value="Tgt2/MlaC_sf"/>
</dbReference>
<gene>
    <name evidence="2" type="ORF">A2527_12290</name>
</gene>